<accession>A0A6P8GKC6</accession>
<keyword evidence="1" id="KW-0727">SH2 domain</keyword>
<keyword evidence="3" id="KW-1185">Reference proteome</keyword>
<dbReference type="SUPFAM" id="SSF55550">
    <property type="entry name" value="SH2 domain"/>
    <property type="match status" value="1"/>
</dbReference>
<dbReference type="Pfam" id="PF00017">
    <property type="entry name" value="SH2"/>
    <property type="match status" value="1"/>
</dbReference>
<sequence>MAWLWLPQQHRGLCEQGDALLRERESGTFLLRFIESHLGGITFTWVEQADNGEAKFISVEPYTKNRLSALPFADIIRDCKDGILPGNPLKLLYPNIPKDEAFGKHYDSQQSKGKIHSERFCRETFLVGKHYITPI</sequence>
<dbReference type="AlphaFoldDB" id="A0A6P8GKC6"/>
<protein>
    <submittedName>
        <fullName evidence="4">Signal transducer and activator of transcription 4-like</fullName>
    </submittedName>
</protein>
<dbReference type="InterPro" id="IPR036860">
    <property type="entry name" value="SH2_dom_sf"/>
</dbReference>
<evidence type="ECO:0000256" key="1">
    <source>
        <dbReference type="ARBA" id="ARBA00022999"/>
    </source>
</evidence>
<organism evidence="3 4">
    <name type="scientific">Clupea harengus</name>
    <name type="common">Atlantic herring</name>
    <dbReference type="NCBI Taxonomy" id="7950"/>
    <lineage>
        <taxon>Eukaryota</taxon>
        <taxon>Metazoa</taxon>
        <taxon>Chordata</taxon>
        <taxon>Craniata</taxon>
        <taxon>Vertebrata</taxon>
        <taxon>Euteleostomi</taxon>
        <taxon>Actinopterygii</taxon>
        <taxon>Neopterygii</taxon>
        <taxon>Teleostei</taxon>
        <taxon>Clupei</taxon>
        <taxon>Clupeiformes</taxon>
        <taxon>Clupeoidei</taxon>
        <taxon>Clupeidae</taxon>
        <taxon>Clupea</taxon>
    </lineage>
</organism>
<dbReference type="OrthoDB" id="8936058at2759"/>
<dbReference type="KEGG" id="char:116224344"/>
<dbReference type="Proteomes" id="UP000515152">
    <property type="component" value="Chromosome 2"/>
</dbReference>
<dbReference type="GO" id="GO:0003700">
    <property type="term" value="F:DNA-binding transcription factor activity"/>
    <property type="evidence" value="ECO:0007669"/>
    <property type="project" value="InterPro"/>
</dbReference>
<dbReference type="GeneID" id="116224344"/>
<dbReference type="GO" id="GO:0007165">
    <property type="term" value="P:signal transduction"/>
    <property type="evidence" value="ECO:0007669"/>
    <property type="project" value="InterPro"/>
</dbReference>
<evidence type="ECO:0000259" key="2">
    <source>
        <dbReference type="Pfam" id="PF00017"/>
    </source>
</evidence>
<feature type="domain" description="SH2" evidence="2">
    <location>
        <begin position="19"/>
        <end position="59"/>
    </location>
</feature>
<reference evidence="4" key="1">
    <citation type="submission" date="2025-08" db="UniProtKB">
        <authorList>
            <consortium name="RefSeq"/>
        </authorList>
    </citation>
    <scope>IDENTIFICATION</scope>
</reference>
<dbReference type="RefSeq" id="XP_031439458.1">
    <property type="nucleotide sequence ID" value="XM_031583598.2"/>
</dbReference>
<dbReference type="FunFam" id="3.30.505.10:FF:000003">
    <property type="entry name" value="Signal transducer and activator of transcription"/>
    <property type="match status" value="1"/>
</dbReference>
<proteinExistence type="predicted"/>
<dbReference type="Gene3D" id="3.30.505.10">
    <property type="entry name" value="SH2 domain"/>
    <property type="match status" value="1"/>
</dbReference>
<dbReference type="InterPro" id="IPR001217">
    <property type="entry name" value="STAT"/>
</dbReference>
<dbReference type="PANTHER" id="PTHR11801">
    <property type="entry name" value="SIGNAL TRANSDUCER AND ACTIVATOR OF TRANSCRIPTION"/>
    <property type="match status" value="1"/>
</dbReference>
<evidence type="ECO:0000313" key="3">
    <source>
        <dbReference type="Proteomes" id="UP000515152"/>
    </source>
</evidence>
<evidence type="ECO:0000313" key="4">
    <source>
        <dbReference type="RefSeq" id="XP_031439458.1"/>
    </source>
</evidence>
<name>A0A6P8GKC6_CLUHA</name>
<gene>
    <name evidence="4" type="primary">LOC116224344</name>
</gene>
<dbReference type="InterPro" id="IPR000980">
    <property type="entry name" value="SH2"/>
</dbReference>